<proteinExistence type="predicted"/>
<organism evidence="1 2">
    <name type="scientific">Diphasiastrum complanatum</name>
    <name type="common">Issler's clubmoss</name>
    <name type="synonym">Lycopodium complanatum</name>
    <dbReference type="NCBI Taxonomy" id="34168"/>
    <lineage>
        <taxon>Eukaryota</taxon>
        <taxon>Viridiplantae</taxon>
        <taxon>Streptophyta</taxon>
        <taxon>Embryophyta</taxon>
        <taxon>Tracheophyta</taxon>
        <taxon>Lycopodiopsida</taxon>
        <taxon>Lycopodiales</taxon>
        <taxon>Lycopodiaceae</taxon>
        <taxon>Lycopodioideae</taxon>
        <taxon>Diphasiastrum</taxon>
    </lineage>
</organism>
<comment type="caution">
    <text evidence="1">The sequence shown here is derived from an EMBL/GenBank/DDBJ whole genome shotgun (WGS) entry which is preliminary data.</text>
</comment>
<dbReference type="Proteomes" id="UP001162992">
    <property type="component" value="Chromosome 18"/>
</dbReference>
<sequence length="609" mass="68196">MLTKRREEKRDTLAICYIFQAGLGNKGFELIKVQFTTLEISVSQRRAEGVIGRKMALMARKGNQALLYSTFLHLMLSQVTSRLLSFLLNVLVTRQVSPEEFGYFAVQFHLLTTTILFISREGFRRGCLRSNNMTNISTVESYQEVLRVAWLTVPAGFTMSIMACGIVLWWQGLTLSEKYAQAIILHGVASIIEILSEPLYILAQKMSLVRVRVTIEASATLLRCGVTYILLVNGIGKGEGLVFAYAQLAYGFCLFIGYWAYFLTYFGSHVEQTKTAQRSYIVLMYLLPLRNTGQPWFKDSILQLCYMFTFQSLEKLVLQEGEKLILVLFDTPYNQGVYGLVDKLGSLVVRSVFQPFEESTFTMFARTFSDEHAGSNAGSRHKPELEVETTVLLAMKLANIVGMVFVAFGPSYSYVLLRMLFGRQWSDGEASVVLGSYCLYVMVLAVNGVTEAFLHAVSTKEQLALSNLYLLLFSAVYICLCVILIQTAGATGLVLANCCNMGMRIIYSMVYIKRFFKGSATFSLWKTLPSSQVLVVLTGSAVITRISDYLLLNRDSFFFSASLHVGMGIVCLGVVVSCLFRSERSILQEFASFQGARTEAQSDQSLHNE</sequence>
<evidence type="ECO:0000313" key="1">
    <source>
        <dbReference type="EMBL" id="KAJ7524111.1"/>
    </source>
</evidence>
<name>A0ACC2B2Z1_DIPCM</name>
<keyword evidence="2" id="KW-1185">Reference proteome</keyword>
<reference evidence="2" key="1">
    <citation type="journal article" date="2024" name="Proc. Natl. Acad. Sci. U.S.A.">
        <title>Extraordinary preservation of gene collinearity over three hundred million years revealed in homosporous lycophytes.</title>
        <authorList>
            <person name="Li C."/>
            <person name="Wickell D."/>
            <person name="Kuo L.Y."/>
            <person name="Chen X."/>
            <person name="Nie B."/>
            <person name="Liao X."/>
            <person name="Peng D."/>
            <person name="Ji J."/>
            <person name="Jenkins J."/>
            <person name="Williams M."/>
            <person name="Shu S."/>
            <person name="Plott C."/>
            <person name="Barry K."/>
            <person name="Rajasekar S."/>
            <person name="Grimwood J."/>
            <person name="Han X."/>
            <person name="Sun S."/>
            <person name="Hou Z."/>
            <person name="He W."/>
            <person name="Dai G."/>
            <person name="Sun C."/>
            <person name="Schmutz J."/>
            <person name="Leebens-Mack J.H."/>
            <person name="Li F.W."/>
            <person name="Wang L."/>
        </authorList>
    </citation>
    <scope>NUCLEOTIDE SEQUENCE [LARGE SCALE GENOMIC DNA]</scope>
    <source>
        <strain evidence="2">cv. PW_Plant_1</strain>
    </source>
</reference>
<evidence type="ECO:0000313" key="2">
    <source>
        <dbReference type="Proteomes" id="UP001162992"/>
    </source>
</evidence>
<gene>
    <name evidence="1" type="ORF">O6H91_18G078300</name>
</gene>
<dbReference type="EMBL" id="CM055109">
    <property type="protein sequence ID" value="KAJ7524111.1"/>
    <property type="molecule type" value="Genomic_DNA"/>
</dbReference>
<protein>
    <submittedName>
        <fullName evidence="1">Uncharacterized protein</fullName>
    </submittedName>
</protein>
<accession>A0ACC2B2Z1</accession>